<evidence type="ECO:0000313" key="2">
    <source>
        <dbReference type="EMBL" id="KAL0315317.1"/>
    </source>
</evidence>
<proteinExistence type="predicted"/>
<organism evidence="2">
    <name type="scientific">Sesamum radiatum</name>
    <name type="common">Black benniseed</name>
    <dbReference type="NCBI Taxonomy" id="300843"/>
    <lineage>
        <taxon>Eukaryota</taxon>
        <taxon>Viridiplantae</taxon>
        <taxon>Streptophyta</taxon>
        <taxon>Embryophyta</taxon>
        <taxon>Tracheophyta</taxon>
        <taxon>Spermatophyta</taxon>
        <taxon>Magnoliopsida</taxon>
        <taxon>eudicotyledons</taxon>
        <taxon>Gunneridae</taxon>
        <taxon>Pentapetalae</taxon>
        <taxon>asterids</taxon>
        <taxon>lamiids</taxon>
        <taxon>Lamiales</taxon>
        <taxon>Pedaliaceae</taxon>
        <taxon>Sesamum</taxon>
    </lineage>
</organism>
<feature type="compositionally biased region" description="Basic and acidic residues" evidence="1">
    <location>
        <begin position="18"/>
        <end position="29"/>
    </location>
</feature>
<evidence type="ECO:0000256" key="1">
    <source>
        <dbReference type="SAM" id="MobiDB-lite"/>
    </source>
</evidence>
<sequence length="76" mass="8415">MKRTGLETFLKGGTKATPGDRAEPNDPPRKDVIRMIGGGPIRGDSHHARKVEVRRAHDVTIKEVLDVETMEDTPLI</sequence>
<accession>A0AAW2L7I2</accession>
<protein>
    <submittedName>
        <fullName evidence="2">Uncharacterized protein</fullName>
    </submittedName>
</protein>
<reference evidence="2" key="2">
    <citation type="journal article" date="2024" name="Plant">
        <title>Genomic evolution and insights into agronomic trait innovations of Sesamum species.</title>
        <authorList>
            <person name="Miao H."/>
            <person name="Wang L."/>
            <person name="Qu L."/>
            <person name="Liu H."/>
            <person name="Sun Y."/>
            <person name="Le M."/>
            <person name="Wang Q."/>
            <person name="Wei S."/>
            <person name="Zheng Y."/>
            <person name="Lin W."/>
            <person name="Duan Y."/>
            <person name="Cao H."/>
            <person name="Xiong S."/>
            <person name="Wang X."/>
            <person name="Wei L."/>
            <person name="Li C."/>
            <person name="Ma Q."/>
            <person name="Ju M."/>
            <person name="Zhao R."/>
            <person name="Li G."/>
            <person name="Mu C."/>
            <person name="Tian Q."/>
            <person name="Mei H."/>
            <person name="Zhang T."/>
            <person name="Gao T."/>
            <person name="Zhang H."/>
        </authorList>
    </citation>
    <scope>NUCLEOTIDE SEQUENCE</scope>
    <source>
        <strain evidence="2">G02</strain>
    </source>
</reference>
<feature type="region of interest" description="Disordered" evidence="1">
    <location>
        <begin position="1"/>
        <end position="29"/>
    </location>
</feature>
<name>A0AAW2L7I2_SESRA</name>
<reference evidence="2" key="1">
    <citation type="submission" date="2020-06" db="EMBL/GenBank/DDBJ databases">
        <authorList>
            <person name="Li T."/>
            <person name="Hu X."/>
            <person name="Zhang T."/>
            <person name="Song X."/>
            <person name="Zhang H."/>
            <person name="Dai N."/>
            <person name="Sheng W."/>
            <person name="Hou X."/>
            <person name="Wei L."/>
        </authorList>
    </citation>
    <scope>NUCLEOTIDE SEQUENCE</scope>
    <source>
        <strain evidence="2">G02</strain>
        <tissue evidence="2">Leaf</tissue>
    </source>
</reference>
<comment type="caution">
    <text evidence="2">The sequence shown here is derived from an EMBL/GenBank/DDBJ whole genome shotgun (WGS) entry which is preliminary data.</text>
</comment>
<dbReference type="AlphaFoldDB" id="A0AAW2L7I2"/>
<dbReference type="EMBL" id="JACGWJ010000025">
    <property type="protein sequence ID" value="KAL0315317.1"/>
    <property type="molecule type" value="Genomic_DNA"/>
</dbReference>
<gene>
    <name evidence="2" type="ORF">Sradi_5409900</name>
</gene>